<evidence type="ECO:0000256" key="1">
    <source>
        <dbReference type="SAM" id="MobiDB-lite"/>
    </source>
</evidence>
<dbReference type="InterPro" id="IPR025187">
    <property type="entry name" value="DUF4112"/>
</dbReference>
<sequence>MPDWLASPTLPSLSLPGGWWTLVGLGAAILLIAAVAFVRRLRRPATTTYVGEGQRGELLDARRGPFNTTGTQEGRHPSPPGLPPGEEARLRRVRAVADFLDNSLKIPGVGYPIGWDSVIGLVPGAGDAITGTLAVWIIVQGHQLGVPKRTLVRMCGNAGIDLAGGAVPGLGDAFDVIFKANRKNLRLIEKHLADPPADRRALR</sequence>
<reference evidence="3 4" key="1">
    <citation type="submission" date="2019-02" db="EMBL/GenBank/DDBJ databases">
        <title>Deep-cultivation of Planctomycetes and their phenomic and genomic characterization uncovers novel biology.</title>
        <authorList>
            <person name="Wiegand S."/>
            <person name="Jogler M."/>
            <person name="Boedeker C."/>
            <person name="Pinto D."/>
            <person name="Vollmers J."/>
            <person name="Rivas-Marin E."/>
            <person name="Kohn T."/>
            <person name="Peeters S.H."/>
            <person name="Heuer A."/>
            <person name="Rast P."/>
            <person name="Oberbeckmann S."/>
            <person name="Bunk B."/>
            <person name="Jeske O."/>
            <person name="Meyerdierks A."/>
            <person name="Storesund J.E."/>
            <person name="Kallscheuer N."/>
            <person name="Luecker S."/>
            <person name="Lage O.M."/>
            <person name="Pohl T."/>
            <person name="Merkel B.J."/>
            <person name="Hornburger P."/>
            <person name="Mueller R.-W."/>
            <person name="Bruemmer F."/>
            <person name="Labrenz M."/>
            <person name="Spormann A.M."/>
            <person name="Op den Camp H."/>
            <person name="Overmann J."/>
            <person name="Amann R."/>
            <person name="Jetten M.S.M."/>
            <person name="Mascher T."/>
            <person name="Medema M.H."/>
            <person name="Devos D.P."/>
            <person name="Kaster A.-K."/>
            <person name="Ovreas L."/>
            <person name="Rohde M."/>
            <person name="Galperin M.Y."/>
            <person name="Jogler C."/>
        </authorList>
    </citation>
    <scope>NUCLEOTIDE SEQUENCE [LARGE SCALE GENOMIC DNA]</scope>
    <source>
        <strain evidence="3 4">CA12</strain>
    </source>
</reference>
<keyword evidence="2" id="KW-1133">Transmembrane helix</keyword>
<dbReference type="PANTHER" id="PTHR35519">
    <property type="entry name" value="MEMBRANE PROTEINS"/>
    <property type="match status" value="1"/>
</dbReference>
<proteinExistence type="predicted"/>
<protein>
    <recommendedName>
        <fullName evidence="5">DUF4112 domain-containing protein</fullName>
    </recommendedName>
</protein>
<dbReference type="AlphaFoldDB" id="A0A517PAH1"/>
<keyword evidence="4" id="KW-1185">Reference proteome</keyword>
<dbReference type="Proteomes" id="UP000318741">
    <property type="component" value="Chromosome"/>
</dbReference>
<evidence type="ECO:0000256" key="2">
    <source>
        <dbReference type="SAM" id="Phobius"/>
    </source>
</evidence>
<keyword evidence="2" id="KW-0812">Transmembrane</keyword>
<gene>
    <name evidence="3" type="ORF">CA12_24670</name>
</gene>
<evidence type="ECO:0000313" key="3">
    <source>
        <dbReference type="EMBL" id="QDT16366.1"/>
    </source>
</evidence>
<organism evidence="3 4">
    <name type="scientific">Alienimonas californiensis</name>
    <dbReference type="NCBI Taxonomy" id="2527989"/>
    <lineage>
        <taxon>Bacteria</taxon>
        <taxon>Pseudomonadati</taxon>
        <taxon>Planctomycetota</taxon>
        <taxon>Planctomycetia</taxon>
        <taxon>Planctomycetales</taxon>
        <taxon>Planctomycetaceae</taxon>
        <taxon>Alienimonas</taxon>
    </lineage>
</organism>
<feature type="transmembrane region" description="Helical" evidence="2">
    <location>
        <begin position="20"/>
        <end position="38"/>
    </location>
</feature>
<feature type="region of interest" description="Disordered" evidence="1">
    <location>
        <begin position="60"/>
        <end position="86"/>
    </location>
</feature>
<dbReference type="Pfam" id="PF13430">
    <property type="entry name" value="DUF4112"/>
    <property type="match status" value="1"/>
</dbReference>
<evidence type="ECO:0000313" key="4">
    <source>
        <dbReference type="Proteomes" id="UP000318741"/>
    </source>
</evidence>
<accession>A0A517PAH1</accession>
<dbReference type="EMBL" id="CP036265">
    <property type="protein sequence ID" value="QDT16366.1"/>
    <property type="molecule type" value="Genomic_DNA"/>
</dbReference>
<dbReference type="OrthoDB" id="513552at2"/>
<keyword evidence="2" id="KW-0472">Membrane</keyword>
<evidence type="ECO:0008006" key="5">
    <source>
        <dbReference type="Google" id="ProtNLM"/>
    </source>
</evidence>
<name>A0A517PAH1_9PLAN</name>
<dbReference type="RefSeq" id="WP_145359199.1">
    <property type="nucleotide sequence ID" value="NZ_CP036265.1"/>
</dbReference>
<dbReference type="KEGG" id="acaf:CA12_24670"/>
<dbReference type="PANTHER" id="PTHR35519:SF2">
    <property type="entry name" value="PH DOMAIN PROTEIN"/>
    <property type="match status" value="1"/>
</dbReference>